<evidence type="ECO:0000256" key="6">
    <source>
        <dbReference type="ARBA" id="ARBA00023136"/>
    </source>
</evidence>
<keyword evidence="5 7" id="KW-1133">Transmembrane helix</keyword>
<dbReference type="GO" id="GO:0005886">
    <property type="term" value="C:plasma membrane"/>
    <property type="evidence" value="ECO:0007669"/>
    <property type="project" value="UniProtKB-SubCell"/>
</dbReference>
<evidence type="ECO:0000256" key="3">
    <source>
        <dbReference type="ARBA" id="ARBA00022475"/>
    </source>
</evidence>
<feature type="transmembrane region" description="Helical" evidence="7">
    <location>
        <begin position="46"/>
        <end position="64"/>
    </location>
</feature>
<feature type="transmembrane region" description="Helical" evidence="7">
    <location>
        <begin position="207"/>
        <end position="231"/>
    </location>
</feature>
<feature type="transmembrane region" description="Helical" evidence="7">
    <location>
        <begin position="104"/>
        <end position="126"/>
    </location>
</feature>
<comment type="subcellular location">
    <subcellularLocation>
        <location evidence="1">Cell membrane</location>
        <topology evidence="1">Multi-pass membrane protein</topology>
    </subcellularLocation>
</comment>
<evidence type="ECO:0000313" key="9">
    <source>
        <dbReference type="Proteomes" id="UP000676194"/>
    </source>
</evidence>
<dbReference type="InterPro" id="IPR002751">
    <property type="entry name" value="CbiM/NikMN"/>
</dbReference>
<dbReference type="Gene3D" id="1.10.1760.20">
    <property type="match status" value="1"/>
</dbReference>
<protein>
    <submittedName>
        <fullName evidence="8">Energy-coupling factor ABC transporter permease</fullName>
    </submittedName>
</protein>
<evidence type="ECO:0000256" key="4">
    <source>
        <dbReference type="ARBA" id="ARBA00022692"/>
    </source>
</evidence>
<keyword evidence="4 7" id="KW-0812">Transmembrane</keyword>
<keyword evidence="9" id="KW-1185">Reference proteome</keyword>
<dbReference type="PANTHER" id="PTHR34229:SF1">
    <property type="entry name" value="METAL TRANSPORT PROTEIN HI_1621-RELATED"/>
    <property type="match status" value="1"/>
</dbReference>
<evidence type="ECO:0000313" key="8">
    <source>
        <dbReference type="EMBL" id="QVL30530.1"/>
    </source>
</evidence>
<proteinExistence type="predicted"/>
<evidence type="ECO:0000256" key="5">
    <source>
        <dbReference type="ARBA" id="ARBA00022989"/>
    </source>
</evidence>
<dbReference type="Proteomes" id="UP000676194">
    <property type="component" value="Chromosome"/>
</dbReference>
<reference evidence="8" key="1">
    <citation type="submission" date="2021-05" db="EMBL/GenBank/DDBJ databases">
        <title>Complete genome sequence of the cellulolytic planctomycete Telmatocola sphagniphila SP2T and characterization of the first cellulase from planctomycetes.</title>
        <authorList>
            <person name="Rakitin A.L."/>
            <person name="Beletsky A.V."/>
            <person name="Naumoff D.G."/>
            <person name="Kulichevskaya I.S."/>
            <person name="Mardanov A.V."/>
            <person name="Ravin N.V."/>
            <person name="Dedysh S.N."/>
        </authorList>
    </citation>
    <scope>NUCLEOTIDE SEQUENCE</scope>
    <source>
        <strain evidence="8">SP2T</strain>
    </source>
</reference>
<evidence type="ECO:0000256" key="7">
    <source>
        <dbReference type="SAM" id="Phobius"/>
    </source>
</evidence>
<evidence type="ECO:0000256" key="1">
    <source>
        <dbReference type="ARBA" id="ARBA00004651"/>
    </source>
</evidence>
<feature type="transmembrane region" description="Helical" evidence="7">
    <location>
        <begin position="70"/>
        <end position="92"/>
    </location>
</feature>
<dbReference type="AlphaFoldDB" id="A0A8E6B522"/>
<accession>A0A8E6B522</accession>
<feature type="transmembrane region" description="Helical" evidence="7">
    <location>
        <begin position="174"/>
        <end position="201"/>
    </location>
</feature>
<name>A0A8E6B522_9BACT</name>
<organism evidence="8 9">
    <name type="scientific">Telmatocola sphagniphila</name>
    <dbReference type="NCBI Taxonomy" id="1123043"/>
    <lineage>
        <taxon>Bacteria</taxon>
        <taxon>Pseudomonadati</taxon>
        <taxon>Planctomycetota</taxon>
        <taxon>Planctomycetia</taxon>
        <taxon>Gemmatales</taxon>
        <taxon>Gemmataceae</taxon>
    </lineage>
</organism>
<dbReference type="Pfam" id="PF01891">
    <property type="entry name" value="CbiM"/>
    <property type="match status" value="1"/>
</dbReference>
<sequence>MPLPLLAAHISDGVLQPIPQIVGIAVAVALLAFALRKLRDDQIPRVILCTAVFFIASLIHIRIGPTSAHLLLNGLIGILLGYLAIIPIAVGLFMQAVLFGHGGFLVWGMNCCIFTLPALIAPYLFSRLQNADDYGGPVSLPFTLALGALLQPILTLPIWLVTQMARLQLSRKSFFPAAFLCGFTTVMLTVFLNGFVLVAFGNADWRWIAAIVVAGHLPLAFVEGIIAGFACEAMLKNKRP</sequence>
<keyword evidence="6 7" id="KW-0472">Membrane</keyword>
<keyword evidence="3" id="KW-1003">Cell membrane</keyword>
<dbReference type="PANTHER" id="PTHR34229">
    <property type="entry name" value="METAL TRANSPORT PROTEIN HI_1621-RELATED"/>
    <property type="match status" value="1"/>
</dbReference>
<dbReference type="EMBL" id="CP074694">
    <property type="protein sequence ID" value="QVL30530.1"/>
    <property type="molecule type" value="Genomic_DNA"/>
</dbReference>
<dbReference type="GO" id="GO:0000041">
    <property type="term" value="P:transition metal ion transport"/>
    <property type="evidence" value="ECO:0007669"/>
    <property type="project" value="InterPro"/>
</dbReference>
<dbReference type="RefSeq" id="WP_213494401.1">
    <property type="nucleotide sequence ID" value="NZ_CP074694.1"/>
</dbReference>
<dbReference type="KEGG" id="tsph:KIH39_16925"/>
<keyword evidence="2" id="KW-0813">Transport</keyword>
<feature type="transmembrane region" description="Helical" evidence="7">
    <location>
        <begin position="14"/>
        <end position="34"/>
    </location>
</feature>
<gene>
    <name evidence="8" type="ORF">KIH39_16925</name>
</gene>
<evidence type="ECO:0000256" key="2">
    <source>
        <dbReference type="ARBA" id="ARBA00022448"/>
    </source>
</evidence>
<feature type="transmembrane region" description="Helical" evidence="7">
    <location>
        <begin position="138"/>
        <end position="162"/>
    </location>
</feature>